<evidence type="ECO:0000256" key="2">
    <source>
        <dbReference type="ARBA" id="ARBA00022977"/>
    </source>
</evidence>
<dbReference type="Gene3D" id="3.20.20.70">
    <property type="entry name" value="Aldolase class I"/>
    <property type="match status" value="1"/>
</dbReference>
<dbReference type="InterPro" id="IPR036206">
    <property type="entry name" value="ThiamineP_synth_sf"/>
</dbReference>
<keyword evidence="2" id="KW-0784">Thiamine biosynthesis</keyword>
<dbReference type="AlphaFoldDB" id="A0A4R4FFY3"/>
<evidence type="ECO:0000313" key="4">
    <source>
        <dbReference type="EMBL" id="TDA21656.1"/>
    </source>
</evidence>
<keyword evidence="5" id="KW-1185">Reference proteome</keyword>
<dbReference type="GO" id="GO:0005737">
    <property type="term" value="C:cytoplasm"/>
    <property type="evidence" value="ECO:0007669"/>
    <property type="project" value="TreeGrafter"/>
</dbReference>
<name>A0A4R4FFY3_9FIRM</name>
<dbReference type="PANTHER" id="PTHR20857:SF15">
    <property type="entry name" value="THIAMINE-PHOSPHATE SYNTHASE"/>
    <property type="match status" value="1"/>
</dbReference>
<proteinExistence type="predicted"/>
<accession>A0A4R4FFY3</accession>
<dbReference type="Pfam" id="PF02581">
    <property type="entry name" value="TMP-TENI"/>
    <property type="match status" value="1"/>
</dbReference>
<organism evidence="4 5">
    <name type="scientific">Extibacter muris</name>
    <dbReference type="NCBI Taxonomy" id="1796622"/>
    <lineage>
        <taxon>Bacteria</taxon>
        <taxon>Bacillati</taxon>
        <taxon>Bacillota</taxon>
        <taxon>Clostridia</taxon>
        <taxon>Lachnospirales</taxon>
        <taxon>Lachnospiraceae</taxon>
        <taxon>Extibacter</taxon>
    </lineage>
</organism>
<dbReference type="RefSeq" id="WP_132277607.1">
    <property type="nucleotide sequence ID" value="NZ_JAOBST010000002.1"/>
</dbReference>
<evidence type="ECO:0000313" key="5">
    <source>
        <dbReference type="Proteomes" id="UP000295710"/>
    </source>
</evidence>
<comment type="pathway">
    <text evidence="1">Cofactor biosynthesis; thiamine diphosphate biosynthesis.</text>
</comment>
<dbReference type="EMBL" id="SMMX01000007">
    <property type="protein sequence ID" value="TDA21656.1"/>
    <property type="molecule type" value="Genomic_DNA"/>
</dbReference>
<dbReference type="GO" id="GO:0004789">
    <property type="term" value="F:thiamine-phosphate diphosphorylase activity"/>
    <property type="evidence" value="ECO:0007669"/>
    <property type="project" value="TreeGrafter"/>
</dbReference>
<dbReference type="CDD" id="cd00564">
    <property type="entry name" value="TMP_TenI"/>
    <property type="match status" value="1"/>
</dbReference>
<dbReference type="InterPro" id="IPR022998">
    <property type="entry name" value="ThiamineP_synth_TenI"/>
</dbReference>
<dbReference type="PANTHER" id="PTHR20857">
    <property type="entry name" value="THIAMINE-PHOSPHATE PYROPHOSPHORYLASE"/>
    <property type="match status" value="1"/>
</dbReference>
<dbReference type="InterPro" id="IPR013785">
    <property type="entry name" value="Aldolase_TIM"/>
</dbReference>
<sequence>MTDNTEDIYSRVIAVTNRHLCGRPFLEQIELICSRRPRAVLLREKDLTEEEYAQLLSQVREICDAHHVFCIPHTFAGVASVQKSAAIHLPLPVLRSDRDIAGQFRWTGVSVHSVPEALEAERFGASYVTAGHIFATDCKPGAAPRGIGFLREVCAAVNIPVYAIGGMQGTLACIERMCAAGAAGICVMSECMRWPGRLPLVT</sequence>
<comment type="caution">
    <text evidence="4">The sequence shown here is derived from an EMBL/GenBank/DDBJ whole genome shotgun (WGS) entry which is preliminary data.</text>
</comment>
<evidence type="ECO:0000256" key="1">
    <source>
        <dbReference type="ARBA" id="ARBA00004948"/>
    </source>
</evidence>
<feature type="domain" description="Thiamine phosphate synthase/TenI" evidence="3">
    <location>
        <begin position="13"/>
        <end position="190"/>
    </location>
</feature>
<protein>
    <submittedName>
        <fullName evidence="4">Thiamine phosphate synthase</fullName>
    </submittedName>
</protein>
<gene>
    <name evidence="4" type="ORF">E1963_09950</name>
</gene>
<dbReference type="Proteomes" id="UP000295710">
    <property type="component" value="Unassembled WGS sequence"/>
</dbReference>
<dbReference type="SUPFAM" id="SSF51391">
    <property type="entry name" value="Thiamin phosphate synthase"/>
    <property type="match status" value="1"/>
</dbReference>
<reference evidence="4 5" key="1">
    <citation type="journal article" date="2016" name="Nat. Microbiol.">
        <title>The Mouse Intestinal Bacterial Collection (miBC) provides host-specific insight into cultured diversity and functional potential of the gut microbiota.</title>
        <authorList>
            <person name="Lagkouvardos I."/>
            <person name="Pukall R."/>
            <person name="Abt B."/>
            <person name="Foesel B.U."/>
            <person name="Meier-Kolthoff J.P."/>
            <person name="Kumar N."/>
            <person name="Bresciani A."/>
            <person name="Martinez I."/>
            <person name="Just S."/>
            <person name="Ziegler C."/>
            <person name="Brugiroux S."/>
            <person name="Garzetti D."/>
            <person name="Wenning M."/>
            <person name="Bui T.P."/>
            <person name="Wang J."/>
            <person name="Hugenholtz F."/>
            <person name="Plugge C.M."/>
            <person name="Peterson D.A."/>
            <person name="Hornef M.W."/>
            <person name="Baines J.F."/>
            <person name="Smidt H."/>
            <person name="Walter J."/>
            <person name="Kristiansen K."/>
            <person name="Nielsen H.B."/>
            <person name="Haller D."/>
            <person name="Overmann J."/>
            <person name="Stecher B."/>
            <person name="Clavel T."/>
        </authorList>
    </citation>
    <scope>NUCLEOTIDE SEQUENCE [LARGE SCALE GENOMIC DNA]</scope>
    <source>
        <strain evidence="4 5">DSM 28560</strain>
    </source>
</reference>
<evidence type="ECO:0000259" key="3">
    <source>
        <dbReference type="Pfam" id="PF02581"/>
    </source>
</evidence>
<dbReference type="GO" id="GO:0009228">
    <property type="term" value="P:thiamine biosynthetic process"/>
    <property type="evidence" value="ECO:0007669"/>
    <property type="project" value="UniProtKB-KW"/>
</dbReference>